<dbReference type="Pfam" id="PF03705">
    <property type="entry name" value="CheR_N"/>
    <property type="match status" value="1"/>
</dbReference>
<evidence type="ECO:0000259" key="10">
    <source>
        <dbReference type="PROSITE" id="PS50113"/>
    </source>
</evidence>
<dbReference type="InterPro" id="IPR011102">
    <property type="entry name" value="Sig_transdc_His_kinase_HWE"/>
</dbReference>
<protein>
    <recommendedName>
        <fullName evidence="2">histidine kinase</fullName>
        <ecNumber evidence="2">2.7.13.3</ecNumber>
    </recommendedName>
</protein>
<evidence type="ECO:0000256" key="8">
    <source>
        <dbReference type="PROSITE-ProRule" id="PRU00050"/>
    </source>
</evidence>
<dbReference type="GO" id="GO:0005524">
    <property type="term" value="F:ATP binding"/>
    <property type="evidence" value="ECO:0007669"/>
    <property type="project" value="UniProtKB-KW"/>
</dbReference>
<evidence type="ECO:0000313" key="13">
    <source>
        <dbReference type="EMBL" id="ROQ02040.1"/>
    </source>
</evidence>
<dbReference type="EMBL" id="RJKX01000011">
    <property type="protein sequence ID" value="ROQ02040.1"/>
    <property type="molecule type" value="Genomic_DNA"/>
</dbReference>
<dbReference type="InterPro" id="IPR022642">
    <property type="entry name" value="CheR_C"/>
</dbReference>
<organism evidence="13 14">
    <name type="scientific">Stella humosa</name>
    <dbReference type="NCBI Taxonomy" id="94"/>
    <lineage>
        <taxon>Bacteria</taxon>
        <taxon>Pseudomonadati</taxon>
        <taxon>Pseudomonadota</taxon>
        <taxon>Alphaproteobacteria</taxon>
        <taxon>Rhodospirillales</taxon>
        <taxon>Stellaceae</taxon>
        <taxon>Stella</taxon>
    </lineage>
</organism>
<dbReference type="GO" id="GO:0005737">
    <property type="term" value="C:cytoplasm"/>
    <property type="evidence" value="ECO:0007669"/>
    <property type="project" value="InterPro"/>
</dbReference>
<feature type="active site" evidence="8">
    <location>
        <position position="43"/>
    </location>
</feature>
<keyword evidence="5" id="KW-0547">Nucleotide-binding</keyword>
<feature type="active site" evidence="8">
    <location>
        <position position="133"/>
    </location>
</feature>
<dbReference type="InterPro" id="IPR000700">
    <property type="entry name" value="PAS-assoc_C"/>
</dbReference>
<comment type="catalytic activity">
    <reaction evidence="1">
        <text>ATP + protein L-histidine = ADP + protein N-phospho-L-histidine.</text>
        <dbReference type="EC" id="2.7.13.3"/>
    </reaction>
</comment>
<feature type="domain" description="CheB-type methylesterase" evidence="11">
    <location>
        <begin position="7"/>
        <end position="193"/>
    </location>
</feature>
<dbReference type="SMART" id="SM00911">
    <property type="entry name" value="HWE_HK"/>
    <property type="match status" value="1"/>
</dbReference>
<keyword evidence="8" id="KW-0145">Chemotaxis</keyword>
<dbReference type="InterPro" id="IPR035909">
    <property type="entry name" value="CheB_C"/>
</dbReference>
<evidence type="ECO:0000256" key="6">
    <source>
        <dbReference type="ARBA" id="ARBA00022777"/>
    </source>
</evidence>
<feature type="active site" evidence="8">
    <location>
        <position position="16"/>
    </location>
</feature>
<dbReference type="InterPro" id="IPR035965">
    <property type="entry name" value="PAS-like_dom_sf"/>
</dbReference>
<dbReference type="Pfam" id="PF01739">
    <property type="entry name" value="CheR"/>
    <property type="match status" value="1"/>
</dbReference>
<name>A0A3N1MHC9_9PROT</name>
<feature type="coiled-coil region" evidence="9">
    <location>
        <begin position="649"/>
        <end position="732"/>
    </location>
</feature>
<sequence length="1054" mass="115236">MTRPDEPFPIVAIGASAGGIEALEGFFGGLPAGIGAAYVIVTHLSPERESLLHQIVGRYTEMPVHVATHGARVVAGNVYVLPANAVLGIADGCLEIEPAHGRSRKPIDVFFSALAIEREEYAAAVVLSGGDGDGSLGVKAIKERGGLTLAQTPDGHGPRHPDMPLSAIATGLIDFAVPADEMGRKLAEFARSLSIAAARTGPGDAVATADKDRDDTAEKEIYAILRNQVGHDFSGYKTKTFVRRVQRRMQVTQTPTMEAYVERLQRDPDEAVALFRDLLINVTSFFRDNEAFEALDRLVLPRLLEGRGAEDSVRIWVPGCATGEEAYSLAILLSEHLSRLAARPRVQIFATDIDEMALAAARAARYPEALMDAVSPERRARFFHRDNGSYVIDKAVRELCVFSAHSIIRDPPFSRLDLVSCRNLLIYFGPQVQREVLPTFHYALRPGGFLFLGVAENIGEFSELFLPVDKKQRIFRTHPNRVAEVRVPSLLPAVARARMVGDMRDARDGLSGVPLRQAVDSHIAERFAPAHVVINRDAEIVFYSARTGRYLEAAPGPPSRQLLTAARRGLRLDLRTLLHEAVHTQRSAARDGVAFQDDDGRVQHARITVEPLLTDGDEARLYIAVFTETGMPADDTSPDTVASPALAQADYLESQLQTTRERLQSLIEEYETALEELKASNEELLSANEELQSTNEELESSKEEMQSINEELETVNTELASKLAQLDTANNDILNLLESSRIATVFMDRDLSIRSFTPAVTEIFRVLPGDRGRPVTDFAARVDFPGMEDDLKTVLSTGQVIERRIDHRTLGNHYLVRIVPYRTASSPIEGVVATFIDVTELKQAQIQLEVLIAELQHRVKNMLTVVISIAQQTMKTTTSSAAFNTAFVGRLHSMARSFAVLAAENWTEASLGDIVRQEMEPFAGNRVTIAGPDVGLKPHHAVSIAMILHELATNAAKYGALSVETGRVAIAWTYAARDDGGHVSLTWQESGGPSAAEPPQRGFGLRLVEREAVYNLRGHSTVRFAPSGVEAVVEFDADPATGILAVGRPTPPPS</sequence>
<gene>
    <name evidence="13" type="ORF">EDC65_1228</name>
</gene>
<evidence type="ECO:0000256" key="5">
    <source>
        <dbReference type="ARBA" id="ARBA00022741"/>
    </source>
</evidence>
<keyword evidence="4" id="KW-0808">Transferase</keyword>
<dbReference type="GO" id="GO:0008757">
    <property type="term" value="F:S-adenosylmethionine-dependent methyltransferase activity"/>
    <property type="evidence" value="ECO:0007669"/>
    <property type="project" value="InterPro"/>
</dbReference>
<dbReference type="Pfam" id="PF13596">
    <property type="entry name" value="PAS_10"/>
    <property type="match status" value="1"/>
</dbReference>
<dbReference type="AlphaFoldDB" id="A0A3N1MHC9"/>
<dbReference type="InterPro" id="IPR000673">
    <property type="entry name" value="Sig_transdc_resp-reg_Me-estase"/>
</dbReference>
<dbReference type="Proteomes" id="UP000278222">
    <property type="component" value="Unassembled WGS sequence"/>
</dbReference>
<dbReference type="Gene3D" id="3.30.565.10">
    <property type="entry name" value="Histidine kinase-like ATPase, C-terminal domain"/>
    <property type="match status" value="1"/>
</dbReference>
<dbReference type="SMART" id="SM00138">
    <property type="entry name" value="MeTrc"/>
    <property type="match status" value="1"/>
</dbReference>
<evidence type="ECO:0000259" key="11">
    <source>
        <dbReference type="PROSITE" id="PS50122"/>
    </source>
</evidence>
<keyword evidence="14" id="KW-1185">Reference proteome</keyword>
<dbReference type="SUPFAM" id="SSF47757">
    <property type="entry name" value="Chemotaxis receptor methyltransferase CheR, N-terminal domain"/>
    <property type="match status" value="1"/>
</dbReference>
<dbReference type="SUPFAM" id="SSF52738">
    <property type="entry name" value="Methylesterase CheB, C-terminal domain"/>
    <property type="match status" value="1"/>
</dbReference>
<feature type="domain" description="CheR-type methyltransferase" evidence="12">
    <location>
        <begin position="219"/>
        <end position="488"/>
    </location>
</feature>
<dbReference type="OrthoDB" id="5287260at2"/>
<evidence type="ECO:0000259" key="12">
    <source>
        <dbReference type="PROSITE" id="PS50123"/>
    </source>
</evidence>
<dbReference type="Gene3D" id="3.40.50.180">
    <property type="entry name" value="Methylesterase CheB, C-terminal domain"/>
    <property type="match status" value="1"/>
</dbReference>
<dbReference type="Pfam" id="PF07536">
    <property type="entry name" value="HWE_HK"/>
    <property type="match status" value="1"/>
</dbReference>
<evidence type="ECO:0000256" key="2">
    <source>
        <dbReference type="ARBA" id="ARBA00012438"/>
    </source>
</evidence>
<keyword evidence="7" id="KW-0067">ATP-binding</keyword>
<evidence type="ECO:0000256" key="7">
    <source>
        <dbReference type="ARBA" id="ARBA00022840"/>
    </source>
</evidence>
<dbReference type="PANTHER" id="PTHR24422">
    <property type="entry name" value="CHEMOTAXIS PROTEIN METHYLTRANSFERASE"/>
    <property type="match status" value="1"/>
</dbReference>
<keyword evidence="8" id="KW-0378">Hydrolase</keyword>
<dbReference type="SUPFAM" id="SSF55785">
    <property type="entry name" value="PYP-like sensor domain (PAS domain)"/>
    <property type="match status" value="1"/>
</dbReference>
<dbReference type="PROSITE" id="PS50123">
    <property type="entry name" value="CHER"/>
    <property type="match status" value="1"/>
</dbReference>
<dbReference type="PANTHER" id="PTHR24422:SF27">
    <property type="entry name" value="PROTEIN-GLUTAMATE O-METHYLTRANSFERASE"/>
    <property type="match status" value="1"/>
</dbReference>
<dbReference type="Pfam" id="PF01339">
    <property type="entry name" value="CheB_methylest"/>
    <property type="match status" value="1"/>
</dbReference>
<evidence type="ECO:0000313" key="14">
    <source>
        <dbReference type="Proteomes" id="UP000278222"/>
    </source>
</evidence>
<dbReference type="PROSITE" id="PS50113">
    <property type="entry name" value="PAC"/>
    <property type="match status" value="1"/>
</dbReference>
<dbReference type="CDD" id="cd16434">
    <property type="entry name" value="CheB-CheR_fusion"/>
    <property type="match status" value="1"/>
</dbReference>
<dbReference type="Gene3D" id="3.40.50.150">
    <property type="entry name" value="Vaccinia Virus protein VP39"/>
    <property type="match status" value="1"/>
</dbReference>
<reference evidence="13 14" key="1">
    <citation type="submission" date="2018-11" db="EMBL/GenBank/DDBJ databases">
        <title>Genomic Encyclopedia of Type Strains, Phase IV (KMG-IV): sequencing the most valuable type-strain genomes for metagenomic binning, comparative biology and taxonomic classification.</title>
        <authorList>
            <person name="Goeker M."/>
        </authorList>
    </citation>
    <scope>NUCLEOTIDE SEQUENCE [LARGE SCALE GENOMIC DNA]</scope>
    <source>
        <strain evidence="13 14">DSM 5900</strain>
    </source>
</reference>
<dbReference type="PROSITE" id="PS50122">
    <property type="entry name" value="CHEB"/>
    <property type="match status" value="1"/>
</dbReference>
<dbReference type="GO" id="GO:0004673">
    <property type="term" value="F:protein histidine kinase activity"/>
    <property type="evidence" value="ECO:0007669"/>
    <property type="project" value="UniProtKB-EC"/>
</dbReference>
<dbReference type="SUPFAM" id="SSF53335">
    <property type="entry name" value="S-adenosyl-L-methionine-dependent methyltransferases"/>
    <property type="match status" value="1"/>
</dbReference>
<dbReference type="InterPro" id="IPR022641">
    <property type="entry name" value="CheR_N"/>
</dbReference>
<proteinExistence type="predicted"/>
<keyword evidence="6" id="KW-0418">Kinase</keyword>
<dbReference type="InterPro" id="IPR050903">
    <property type="entry name" value="Bact_Chemotaxis_MeTrfase"/>
</dbReference>
<dbReference type="EC" id="2.7.13.3" evidence="2"/>
<dbReference type="InterPro" id="IPR036890">
    <property type="entry name" value="HATPase_C_sf"/>
</dbReference>
<accession>A0A3N1MHC9</accession>
<dbReference type="GO" id="GO:0006935">
    <property type="term" value="P:chemotaxis"/>
    <property type="evidence" value="ECO:0007669"/>
    <property type="project" value="UniProtKB-UniRule"/>
</dbReference>
<dbReference type="GO" id="GO:0000156">
    <property type="term" value="F:phosphorelay response regulator activity"/>
    <property type="evidence" value="ECO:0007669"/>
    <property type="project" value="InterPro"/>
</dbReference>
<evidence type="ECO:0000256" key="1">
    <source>
        <dbReference type="ARBA" id="ARBA00000085"/>
    </source>
</evidence>
<dbReference type="InterPro" id="IPR029063">
    <property type="entry name" value="SAM-dependent_MTases_sf"/>
</dbReference>
<dbReference type="PRINTS" id="PR00996">
    <property type="entry name" value="CHERMTFRASE"/>
</dbReference>
<comment type="caution">
    <text evidence="13">The sequence shown here is derived from an EMBL/GenBank/DDBJ whole genome shotgun (WGS) entry which is preliminary data.</text>
</comment>
<evidence type="ECO:0000256" key="3">
    <source>
        <dbReference type="ARBA" id="ARBA00022553"/>
    </source>
</evidence>
<evidence type="ECO:0000256" key="4">
    <source>
        <dbReference type="ARBA" id="ARBA00022679"/>
    </source>
</evidence>
<keyword evidence="9" id="KW-0175">Coiled coil</keyword>
<dbReference type="RefSeq" id="WP_123688740.1">
    <property type="nucleotide sequence ID" value="NZ_AP019700.1"/>
</dbReference>
<dbReference type="Gene3D" id="3.30.450.20">
    <property type="entry name" value="PAS domain"/>
    <property type="match status" value="1"/>
</dbReference>
<keyword evidence="3" id="KW-0597">Phosphoprotein</keyword>
<evidence type="ECO:0000256" key="9">
    <source>
        <dbReference type="SAM" id="Coils"/>
    </source>
</evidence>
<dbReference type="InterPro" id="IPR000780">
    <property type="entry name" value="CheR_MeTrfase"/>
</dbReference>
<feature type="domain" description="PAC" evidence="10">
    <location>
        <begin position="799"/>
        <end position="850"/>
    </location>
</feature>
<dbReference type="GO" id="GO:0008984">
    <property type="term" value="F:protein-glutamate methylesterase activity"/>
    <property type="evidence" value="ECO:0007669"/>
    <property type="project" value="InterPro"/>
</dbReference>